<evidence type="ECO:0000313" key="1">
    <source>
        <dbReference type="EMBL" id="CAL4099798.1"/>
    </source>
</evidence>
<name>A0AAV2QXI0_MEGNR</name>
<sequence length="121" mass="13079">PGGGFGEVMVGLWGHISGGDHGTSGVASQTLRRLPSRMSQSRPRNVQSTCAGRGWCGWHSGCAALGSPLVKLHLIDRPHRPLNVLHSHETFVKGQCINENKLTWSAAALPSNLPSMWQRFS</sequence>
<feature type="non-terminal residue" evidence="1">
    <location>
        <position position="1"/>
    </location>
</feature>
<gene>
    <name evidence="1" type="ORF">MNOR_LOCUS16633</name>
</gene>
<dbReference type="EMBL" id="CAXKWB010011028">
    <property type="protein sequence ID" value="CAL4099798.1"/>
    <property type="molecule type" value="Genomic_DNA"/>
</dbReference>
<dbReference type="AlphaFoldDB" id="A0AAV2QXI0"/>
<evidence type="ECO:0000313" key="2">
    <source>
        <dbReference type="Proteomes" id="UP001497623"/>
    </source>
</evidence>
<comment type="caution">
    <text evidence="1">The sequence shown here is derived from an EMBL/GenBank/DDBJ whole genome shotgun (WGS) entry which is preliminary data.</text>
</comment>
<accession>A0AAV2QXI0</accession>
<proteinExistence type="predicted"/>
<keyword evidence="2" id="KW-1185">Reference proteome</keyword>
<reference evidence="1 2" key="1">
    <citation type="submission" date="2024-05" db="EMBL/GenBank/DDBJ databases">
        <authorList>
            <person name="Wallberg A."/>
        </authorList>
    </citation>
    <scope>NUCLEOTIDE SEQUENCE [LARGE SCALE GENOMIC DNA]</scope>
</reference>
<organism evidence="1 2">
    <name type="scientific">Meganyctiphanes norvegica</name>
    <name type="common">Northern krill</name>
    <name type="synonym">Thysanopoda norvegica</name>
    <dbReference type="NCBI Taxonomy" id="48144"/>
    <lineage>
        <taxon>Eukaryota</taxon>
        <taxon>Metazoa</taxon>
        <taxon>Ecdysozoa</taxon>
        <taxon>Arthropoda</taxon>
        <taxon>Crustacea</taxon>
        <taxon>Multicrustacea</taxon>
        <taxon>Malacostraca</taxon>
        <taxon>Eumalacostraca</taxon>
        <taxon>Eucarida</taxon>
        <taxon>Euphausiacea</taxon>
        <taxon>Euphausiidae</taxon>
        <taxon>Meganyctiphanes</taxon>
    </lineage>
</organism>
<dbReference type="Proteomes" id="UP001497623">
    <property type="component" value="Unassembled WGS sequence"/>
</dbReference>
<protein>
    <submittedName>
        <fullName evidence="1">Uncharacterized protein</fullName>
    </submittedName>
</protein>